<sequence>MDYRDPLPSSVSVAYLQGLVEHLQRQGVKPAQLLATVHLEPSILAQRDQRIAASAYLELVGAGVLLSGDDNLGLHLGEAVRPGYYGVLGYLIMSCATLSDALHRQARYASLVGNLGRVELADEPPRGGCEPLVRHSWEPLLPQQQRQMSEETLAGWVSFGHWVSGVDEAPFEVRFRHSAPADVSEHERIFRCPVLFDQPDNALIFPKRLLALPLGQADAQVRRTLDAYAERLLVEINKGDSVLDRARLELARQLPEQGADLERLSQTLALSPRTLQRRLRDSGLSFSRLVDETRQQLVLHYLRDPALDTADLAYLLGFSEAGSLARAFRRWTGQSLGQYRRKLVPLTDPEDDA</sequence>
<dbReference type="PANTHER" id="PTHR47894">
    <property type="entry name" value="HTH-TYPE TRANSCRIPTIONAL REGULATOR GADX"/>
    <property type="match status" value="1"/>
</dbReference>
<gene>
    <name evidence="5" type="ORF">CEG18_19785</name>
</gene>
<dbReference type="AlphaFoldDB" id="A0A246F710"/>
<evidence type="ECO:0000256" key="3">
    <source>
        <dbReference type="ARBA" id="ARBA00023163"/>
    </source>
</evidence>
<dbReference type="Gene3D" id="1.10.10.60">
    <property type="entry name" value="Homeodomain-like"/>
    <property type="match status" value="1"/>
</dbReference>
<dbReference type="eggNOG" id="COG2207">
    <property type="taxonomic scope" value="Bacteria"/>
</dbReference>
<dbReference type="EMBL" id="NJBA01000007">
    <property type="protein sequence ID" value="OWP48984.1"/>
    <property type="molecule type" value="Genomic_DNA"/>
</dbReference>
<reference evidence="5 6" key="1">
    <citation type="submission" date="2017-06" db="EMBL/GenBank/DDBJ databases">
        <title>Draft genome of Pseudomonas nitroreducens DF05.</title>
        <authorList>
            <person name="Iyer R."/>
        </authorList>
    </citation>
    <scope>NUCLEOTIDE SEQUENCE [LARGE SCALE GENOMIC DNA]</scope>
    <source>
        <strain evidence="5 6">DF05</strain>
    </source>
</reference>
<organism evidence="5 6">
    <name type="scientific">Pseudomonas nitroreducens</name>
    <dbReference type="NCBI Taxonomy" id="46680"/>
    <lineage>
        <taxon>Bacteria</taxon>
        <taxon>Pseudomonadati</taxon>
        <taxon>Pseudomonadota</taxon>
        <taxon>Gammaproteobacteria</taxon>
        <taxon>Pseudomonadales</taxon>
        <taxon>Pseudomonadaceae</taxon>
        <taxon>Pseudomonas</taxon>
    </lineage>
</organism>
<dbReference type="GO" id="GO:0000976">
    <property type="term" value="F:transcription cis-regulatory region binding"/>
    <property type="evidence" value="ECO:0007669"/>
    <property type="project" value="TreeGrafter"/>
</dbReference>
<evidence type="ECO:0000313" key="5">
    <source>
        <dbReference type="EMBL" id="OWP48984.1"/>
    </source>
</evidence>
<dbReference type="SMART" id="SM00342">
    <property type="entry name" value="HTH_ARAC"/>
    <property type="match status" value="1"/>
</dbReference>
<dbReference type="Pfam" id="PF12833">
    <property type="entry name" value="HTH_18"/>
    <property type="match status" value="1"/>
</dbReference>
<evidence type="ECO:0000256" key="2">
    <source>
        <dbReference type="ARBA" id="ARBA00023125"/>
    </source>
</evidence>
<dbReference type="PROSITE" id="PS01124">
    <property type="entry name" value="HTH_ARAC_FAMILY_2"/>
    <property type="match status" value="1"/>
</dbReference>
<comment type="caution">
    <text evidence="5">The sequence shown here is derived from an EMBL/GenBank/DDBJ whole genome shotgun (WGS) entry which is preliminary data.</text>
</comment>
<dbReference type="STRING" id="46680.GCA_000807755_06944"/>
<dbReference type="InterPro" id="IPR018060">
    <property type="entry name" value="HTH_AraC"/>
</dbReference>
<evidence type="ECO:0000256" key="1">
    <source>
        <dbReference type="ARBA" id="ARBA00023015"/>
    </source>
</evidence>
<dbReference type="PANTHER" id="PTHR47894:SF1">
    <property type="entry name" value="HTH-TYPE TRANSCRIPTIONAL REGULATOR VQSM"/>
    <property type="match status" value="1"/>
</dbReference>
<dbReference type="Proteomes" id="UP000198145">
    <property type="component" value="Unassembled WGS sequence"/>
</dbReference>
<protein>
    <submittedName>
        <fullName evidence="5">AraC family transcriptional regulator</fullName>
    </submittedName>
</protein>
<evidence type="ECO:0000313" key="6">
    <source>
        <dbReference type="Proteomes" id="UP000198145"/>
    </source>
</evidence>
<proteinExistence type="predicted"/>
<dbReference type="Pfam" id="PF12625">
    <property type="entry name" value="Arabinose_bd"/>
    <property type="match status" value="1"/>
</dbReference>
<evidence type="ECO:0000259" key="4">
    <source>
        <dbReference type="PROSITE" id="PS01124"/>
    </source>
</evidence>
<dbReference type="RefSeq" id="WP_088419945.1">
    <property type="nucleotide sequence ID" value="NZ_NJBA01000007.1"/>
</dbReference>
<dbReference type="GO" id="GO:0003700">
    <property type="term" value="F:DNA-binding transcription factor activity"/>
    <property type="evidence" value="ECO:0007669"/>
    <property type="project" value="InterPro"/>
</dbReference>
<dbReference type="SUPFAM" id="SSF46689">
    <property type="entry name" value="Homeodomain-like"/>
    <property type="match status" value="1"/>
</dbReference>
<keyword evidence="2" id="KW-0238">DNA-binding</keyword>
<accession>A0A246F710</accession>
<keyword evidence="1" id="KW-0805">Transcription regulation</keyword>
<keyword evidence="3" id="KW-0804">Transcription</keyword>
<dbReference type="InterPro" id="IPR009057">
    <property type="entry name" value="Homeodomain-like_sf"/>
</dbReference>
<dbReference type="GO" id="GO:0005829">
    <property type="term" value="C:cytosol"/>
    <property type="evidence" value="ECO:0007669"/>
    <property type="project" value="TreeGrafter"/>
</dbReference>
<name>A0A246F710_PSENT</name>
<feature type="domain" description="HTH araC/xylS-type" evidence="4">
    <location>
        <begin position="244"/>
        <end position="342"/>
    </location>
</feature>
<dbReference type="InterPro" id="IPR032687">
    <property type="entry name" value="AraC-type_N"/>
</dbReference>